<sequence length="446" mass="47722">MTQNGVIVGLDIGTTMVKVVVAQNNGGRFNVIATGSAAGAGLKRGVIVDINQTAEAITKAVSQAAAKANVSIEEVVVGLPANQVTIQKISGLVSIENQNKQITGQDVVNVTNQALNSLSLAEQTPVEFIPSQFIVDGFDGIKDPTDMIGVRLEVQGLVYLAPNKVVDGIKTAVKKAGLHLAAMDLAPMALAPSFLSDAEQNFGAILIDIAGGQSTASVIHDHKVKYMTVDYEGGVNVTKDISTVLSISEREAEAVKVKYGSADSKQASAEQIFYVDAVGLTEKKAVDEKYLSEIMEARFDQIFDRLDQQLDNVGADDLPGGYIITGGSAATPGLLAKAQEHFGENVQIARPNQIGLRHPSFARALAFASYEAFQSDLQKMIKSVLMGQQVYQAVAKPYHQAETSEPVIQTTEEDETFIEEDAPKEGIFKRMKNSLSSLFAETDDED</sequence>
<dbReference type="SUPFAM" id="SSF53067">
    <property type="entry name" value="Actin-like ATPase domain"/>
    <property type="match status" value="2"/>
</dbReference>
<dbReference type="Pfam" id="PF14450">
    <property type="entry name" value="FtsA"/>
    <property type="match status" value="1"/>
</dbReference>
<dbReference type="GO" id="GO:0009898">
    <property type="term" value="C:cytoplasmic side of plasma membrane"/>
    <property type="evidence" value="ECO:0007669"/>
    <property type="project" value="UniProtKB-UniRule"/>
</dbReference>
<dbReference type="Gene3D" id="3.30.420.40">
    <property type="match status" value="2"/>
</dbReference>
<dbReference type="PANTHER" id="PTHR32432:SF4">
    <property type="entry name" value="CELL DIVISION PROTEIN FTSA"/>
    <property type="match status" value="1"/>
</dbReference>
<evidence type="ECO:0000259" key="7">
    <source>
        <dbReference type="SMART" id="SM00842"/>
    </source>
</evidence>
<evidence type="ECO:0000313" key="8">
    <source>
        <dbReference type="EMBL" id="SFB95103.1"/>
    </source>
</evidence>
<dbReference type="GO" id="GO:0032153">
    <property type="term" value="C:cell division site"/>
    <property type="evidence" value="ECO:0007669"/>
    <property type="project" value="UniProtKB-UniRule"/>
</dbReference>
<evidence type="ECO:0000313" key="9">
    <source>
        <dbReference type="Proteomes" id="UP000199376"/>
    </source>
</evidence>
<proteinExistence type="inferred from homology"/>
<keyword evidence="9" id="KW-1185">Reference proteome</keyword>
<feature type="domain" description="SHS2" evidence="7">
    <location>
        <begin position="7"/>
        <end position="194"/>
    </location>
</feature>
<dbReference type="InterPro" id="IPR020823">
    <property type="entry name" value="Cell_div_FtsA"/>
</dbReference>
<accession>A0A1I1FD85</accession>
<protein>
    <recommendedName>
        <fullName evidence="5 6">Cell division protein FtsA</fullName>
    </recommendedName>
</protein>
<evidence type="ECO:0000256" key="2">
    <source>
        <dbReference type="ARBA" id="ARBA00022618"/>
    </source>
</evidence>
<keyword evidence="3 5" id="KW-0472">Membrane</keyword>
<evidence type="ECO:0000256" key="4">
    <source>
        <dbReference type="ARBA" id="ARBA00023306"/>
    </source>
</evidence>
<evidence type="ECO:0000256" key="1">
    <source>
        <dbReference type="ARBA" id="ARBA00022475"/>
    </source>
</evidence>
<dbReference type="PANTHER" id="PTHR32432">
    <property type="entry name" value="CELL DIVISION PROTEIN FTSA-RELATED"/>
    <property type="match status" value="1"/>
</dbReference>
<dbReference type="Gene3D" id="3.30.1490.110">
    <property type="match status" value="1"/>
</dbReference>
<dbReference type="Pfam" id="PF02491">
    <property type="entry name" value="SHS2_FTSA"/>
    <property type="match status" value="1"/>
</dbReference>
<comment type="subunit">
    <text evidence="5">Self-interacts. Interacts with FtsZ.</text>
</comment>
<dbReference type="InterPro" id="IPR050696">
    <property type="entry name" value="FtsA/MreB"/>
</dbReference>
<evidence type="ECO:0000256" key="6">
    <source>
        <dbReference type="PIRNR" id="PIRNR003101"/>
    </source>
</evidence>
<dbReference type="NCBIfam" id="TIGR01174">
    <property type="entry name" value="ftsA"/>
    <property type="match status" value="1"/>
</dbReference>
<reference evidence="9" key="1">
    <citation type="submission" date="2016-10" db="EMBL/GenBank/DDBJ databases">
        <authorList>
            <person name="Varghese N."/>
            <person name="Submissions S."/>
        </authorList>
    </citation>
    <scope>NUCLEOTIDE SEQUENCE [LARGE SCALE GENOMIC DNA]</scope>
    <source>
        <strain evidence="9">DSM 19113</strain>
    </source>
</reference>
<keyword evidence="1 5" id="KW-1003">Cell membrane</keyword>
<name>A0A1I1FD85_9LACO</name>
<dbReference type="Proteomes" id="UP000199376">
    <property type="component" value="Unassembled WGS sequence"/>
</dbReference>
<dbReference type="GO" id="GO:0043093">
    <property type="term" value="P:FtsZ-dependent cytokinesis"/>
    <property type="evidence" value="ECO:0007669"/>
    <property type="project" value="UniProtKB-UniRule"/>
</dbReference>
<dbReference type="InterPro" id="IPR003494">
    <property type="entry name" value="SHS2_FtsA"/>
</dbReference>
<comment type="function">
    <text evidence="5 6">Cell division protein that is involved in the assembly of the Z ring. May serve as a membrane anchor for the Z ring.</text>
</comment>
<keyword evidence="4 5" id="KW-0131">Cell cycle</keyword>
<organism evidence="8 9">
    <name type="scientific">Fructobacillus durionis</name>
    <dbReference type="NCBI Taxonomy" id="283737"/>
    <lineage>
        <taxon>Bacteria</taxon>
        <taxon>Bacillati</taxon>
        <taxon>Bacillota</taxon>
        <taxon>Bacilli</taxon>
        <taxon>Lactobacillales</taxon>
        <taxon>Lactobacillaceae</taxon>
        <taxon>Fructobacillus</taxon>
    </lineage>
</organism>
<dbReference type="OrthoDB" id="9768127at2"/>
<evidence type="ECO:0000256" key="5">
    <source>
        <dbReference type="HAMAP-Rule" id="MF_02033"/>
    </source>
</evidence>
<dbReference type="HAMAP" id="MF_02033">
    <property type="entry name" value="FtsA"/>
    <property type="match status" value="1"/>
</dbReference>
<dbReference type="CDD" id="cd24048">
    <property type="entry name" value="ASKHA_NBD_FtsA"/>
    <property type="match status" value="1"/>
</dbReference>
<comment type="subcellular location">
    <subcellularLocation>
        <location evidence="5">Cell membrane</location>
        <topology evidence="5">Peripheral membrane protein</topology>
        <orientation evidence="5">Cytoplasmic side</orientation>
    </subcellularLocation>
    <text evidence="5">Localizes to the Z ring in an FtsZ-dependent manner. Targeted to the membrane through a conserved C-terminal amphipathic helix.</text>
</comment>
<evidence type="ECO:0000256" key="3">
    <source>
        <dbReference type="ARBA" id="ARBA00023136"/>
    </source>
</evidence>
<dbReference type="PIRSF" id="PIRSF003101">
    <property type="entry name" value="FtsA"/>
    <property type="match status" value="1"/>
</dbReference>
<gene>
    <name evidence="5" type="primary">ftsA</name>
    <name evidence="8" type="ORF">SAMN05660453_0697</name>
</gene>
<dbReference type="InterPro" id="IPR043129">
    <property type="entry name" value="ATPase_NBD"/>
</dbReference>
<dbReference type="STRING" id="283737.SAMN05660453_0697"/>
<keyword evidence="2 5" id="KW-0132">Cell division</keyword>
<dbReference type="RefSeq" id="WP_091502106.1">
    <property type="nucleotide sequence ID" value="NZ_FOLI01000002.1"/>
</dbReference>
<dbReference type="SMART" id="SM00842">
    <property type="entry name" value="FtsA"/>
    <property type="match status" value="1"/>
</dbReference>
<dbReference type="AlphaFoldDB" id="A0A1I1FD85"/>
<comment type="similarity">
    <text evidence="5 6">Belongs to the FtsA/MreB family.</text>
</comment>
<dbReference type="EMBL" id="FOLI01000002">
    <property type="protein sequence ID" value="SFB95103.1"/>
    <property type="molecule type" value="Genomic_DNA"/>
</dbReference>